<comment type="caution">
    <text evidence="7">The sequence shown here is derived from an EMBL/GenBank/DDBJ whole genome shotgun (WGS) entry which is preliminary data.</text>
</comment>
<evidence type="ECO:0000313" key="7">
    <source>
        <dbReference type="EMBL" id="RJF98290.1"/>
    </source>
</evidence>
<dbReference type="SUPFAM" id="SSF56801">
    <property type="entry name" value="Acetyl-CoA synthetase-like"/>
    <property type="match status" value="1"/>
</dbReference>
<keyword evidence="3" id="KW-0547">Nucleotide-binding</keyword>
<keyword evidence="2" id="KW-0436">Ligase</keyword>
<dbReference type="Gene3D" id="3.30.300.30">
    <property type="match status" value="1"/>
</dbReference>
<dbReference type="InterPro" id="IPR025110">
    <property type="entry name" value="AMP-bd_C"/>
</dbReference>
<sequence length="559" mass="61577">MSFASHQSQPDRYQELYTNFQWHVPEQLNIADVCCARWADTPSRIAIHYEDDEGKTATFTYSELHHQANRLAAVLQGLGVSKGDRVAIVLPQRPETAVAHIACYRLGAVAMPLSILFGPDALEYRLQNSEATVAVVDQAGLQNLLDTRANCPSLRHVIAVECATGDMLDWHRELAAAADSFDPVTTLATDPAVLIYTSGTTGAPKGALIPHSAIIGNLTGFVASQNWFPQEGDVFWSPADWAWTGGLMDALLPSLYFGMPILGYRGRFSAETAFHLLEKYGITNTFLFPTALKMMMKAVPAPRDRYTLKLRAIMSAGEAVGDAVFNWCETALGVPPNEMFGQTEMNYIVGNSIHQWPAKPGSMGRPYPGHRVAVIDDEGNLVKPGETGEVALNKTDIHGYPDPIFFIGYWKNPEATRNKYTGDWCRTGDLALVDEDGYLWYQGRADDMFKAAGYRIGPSEIENCLVKHAAVANVAVVPKPDAERGNIVKAFVVLTPDVVRGAEGDQRLIAELQAHVRGKLAPYEYPKEIEFIDALPMTTTGKVQRRVLRLLEQERAAKP</sequence>
<dbReference type="InterPro" id="IPR042099">
    <property type="entry name" value="ANL_N_sf"/>
</dbReference>
<evidence type="ECO:0000256" key="2">
    <source>
        <dbReference type="ARBA" id="ARBA00022598"/>
    </source>
</evidence>
<dbReference type="Proteomes" id="UP000265955">
    <property type="component" value="Unassembled WGS sequence"/>
</dbReference>
<dbReference type="Gene3D" id="3.40.50.12780">
    <property type="entry name" value="N-terminal domain of ligase-like"/>
    <property type="match status" value="1"/>
</dbReference>
<feature type="domain" description="AMP-dependent synthetase/ligase" evidence="5">
    <location>
        <begin position="38"/>
        <end position="392"/>
    </location>
</feature>
<dbReference type="PROSITE" id="PS00455">
    <property type="entry name" value="AMP_BINDING"/>
    <property type="match status" value="1"/>
</dbReference>
<name>A0A3A3FRZ6_9BURK</name>
<feature type="domain" description="AMP-binding enzyme C-terminal" evidence="6">
    <location>
        <begin position="460"/>
        <end position="542"/>
    </location>
</feature>
<evidence type="ECO:0000256" key="4">
    <source>
        <dbReference type="ARBA" id="ARBA00022840"/>
    </source>
</evidence>
<dbReference type="GO" id="GO:0004321">
    <property type="term" value="F:fatty-acyl-CoA synthase activity"/>
    <property type="evidence" value="ECO:0007669"/>
    <property type="project" value="TreeGrafter"/>
</dbReference>
<dbReference type="FunFam" id="3.30.300.30:FF:000005">
    <property type="entry name" value="Acyl-coenzyme A synthetase ACSM5, mitochondrial"/>
    <property type="match status" value="1"/>
</dbReference>
<dbReference type="InterPro" id="IPR051087">
    <property type="entry name" value="Mitochondrial_ACSM"/>
</dbReference>
<evidence type="ECO:0000313" key="8">
    <source>
        <dbReference type="Proteomes" id="UP000265955"/>
    </source>
</evidence>
<dbReference type="InterPro" id="IPR000873">
    <property type="entry name" value="AMP-dep_synth/lig_dom"/>
</dbReference>
<dbReference type="PANTHER" id="PTHR43605">
    <property type="entry name" value="ACYL-COENZYME A SYNTHETASE"/>
    <property type="match status" value="1"/>
</dbReference>
<evidence type="ECO:0000259" key="6">
    <source>
        <dbReference type="Pfam" id="PF13193"/>
    </source>
</evidence>
<dbReference type="PANTHER" id="PTHR43605:SF10">
    <property type="entry name" value="ACYL-COA SYNTHETASE MEDIUM CHAIN FAMILY MEMBER 3"/>
    <property type="match status" value="1"/>
</dbReference>
<keyword evidence="8" id="KW-1185">Reference proteome</keyword>
<dbReference type="GO" id="GO:0005524">
    <property type="term" value="F:ATP binding"/>
    <property type="evidence" value="ECO:0007669"/>
    <property type="project" value="UniProtKB-KW"/>
</dbReference>
<dbReference type="Pfam" id="PF00501">
    <property type="entry name" value="AMP-binding"/>
    <property type="match status" value="1"/>
</dbReference>
<evidence type="ECO:0000256" key="1">
    <source>
        <dbReference type="ARBA" id="ARBA00006432"/>
    </source>
</evidence>
<reference evidence="8" key="1">
    <citation type="submission" date="2018-09" db="EMBL/GenBank/DDBJ databases">
        <authorList>
            <person name="Zhu H."/>
        </authorList>
    </citation>
    <scope>NUCLEOTIDE SEQUENCE [LARGE SCALE GENOMIC DNA]</scope>
    <source>
        <strain evidence="8">K1R23-30</strain>
    </source>
</reference>
<proteinExistence type="inferred from homology"/>
<dbReference type="GO" id="GO:0006633">
    <property type="term" value="P:fatty acid biosynthetic process"/>
    <property type="evidence" value="ECO:0007669"/>
    <property type="project" value="TreeGrafter"/>
</dbReference>
<dbReference type="InterPro" id="IPR045851">
    <property type="entry name" value="AMP-bd_C_sf"/>
</dbReference>
<comment type="similarity">
    <text evidence="1">Belongs to the ATP-dependent AMP-binding enzyme family.</text>
</comment>
<evidence type="ECO:0000259" key="5">
    <source>
        <dbReference type="Pfam" id="PF00501"/>
    </source>
</evidence>
<dbReference type="RefSeq" id="WP_119768247.1">
    <property type="nucleotide sequence ID" value="NZ_QYUO01000001.1"/>
</dbReference>
<evidence type="ECO:0000256" key="3">
    <source>
        <dbReference type="ARBA" id="ARBA00022741"/>
    </source>
</evidence>
<dbReference type="InterPro" id="IPR020845">
    <property type="entry name" value="AMP-binding_CS"/>
</dbReference>
<dbReference type="AlphaFoldDB" id="A0A3A3FRZ6"/>
<dbReference type="GO" id="GO:0006637">
    <property type="term" value="P:acyl-CoA metabolic process"/>
    <property type="evidence" value="ECO:0007669"/>
    <property type="project" value="TreeGrafter"/>
</dbReference>
<gene>
    <name evidence="7" type="ORF">D3871_07010</name>
</gene>
<dbReference type="Pfam" id="PF13193">
    <property type="entry name" value="AMP-binding_C"/>
    <property type="match status" value="1"/>
</dbReference>
<dbReference type="GO" id="GO:0016405">
    <property type="term" value="F:CoA-ligase activity"/>
    <property type="evidence" value="ECO:0007669"/>
    <property type="project" value="UniProtKB-ARBA"/>
</dbReference>
<accession>A0A3A3FRZ6</accession>
<dbReference type="OrthoDB" id="9766486at2"/>
<dbReference type="GO" id="GO:0015645">
    <property type="term" value="F:fatty acid ligase activity"/>
    <property type="evidence" value="ECO:0007669"/>
    <property type="project" value="TreeGrafter"/>
</dbReference>
<protein>
    <submittedName>
        <fullName evidence="7">AMP-binding protein</fullName>
    </submittedName>
</protein>
<organism evidence="7 8">
    <name type="scientific">Noviherbaspirillum saxi</name>
    <dbReference type="NCBI Taxonomy" id="2320863"/>
    <lineage>
        <taxon>Bacteria</taxon>
        <taxon>Pseudomonadati</taxon>
        <taxon>Pseudomonadota</taxon>
        <taxon>Betaproteobacteria</taxon>
        <taxon>Burkholderiales</taxon>
        <taxon>Oxalobacteraceae</taxon>
        <taxon>Noviherbaspirillum</taxon>
    </lineage>
</organism>
<keyword evidence="4" id="KW-0067">ATP-binding</keyword>
<dbReference type="EMBL" id="QYUO01000001">
    <property type="protein sequence ID" value="RJF98290.1"/>
    <property type="molecule type" value="Genomic_DNA"/>
</dbReference>